<dbReference type="InterPro" id="IPR008949">
    <property type="entry name" value="Isoprenoid_synthase_dom_sf"/>
</dbReference>
<dbReference type="Gene3D" id="1.10.600.10">
    <property type="entry name" value="Farnesyl Diphosphate Synthase"/>
    <property type="match status" value="1"/>
</dbReference>
<evidence type="ECO:0000313" key="7">
    <source>
        <dbReference type="EMBL" id="TDL97818.1"/>
    </source>
</evidence>
<dbReference type="InterPro" id="IPR033749">
    <property type="entry name" value="Polyprenyl_synt_CS"/>
</dbReference>
<dbReference type="RefSeq" id="WP_133431941.1">
    <property type="nucleotide sequence ID" value="NZ_SCWA01000009.1"/>
</dbReference>
<evidence type="ECO:0000256" key="3">
    <source>
        <dbReference type="ARBA" id="ARBA00022679"/>
    </source>
</evidence>
<dbReference type="InterPro" id="IPR054985">
    <property type="entry name" value="HxpDPsynlarge"/>
</dbReference>
<evidence type="ECO:0000256" key="2">
    <source>
        <dbReference type="ARBA" id="ARBA00006706"/>
    </source>
</evidence>
<comment type="similarity">
    <text evidence="2 6">Belongs to the FPP/GGPP synthase family.</text>
</comment>
<keyword evidence="3 6" id="KW-0808">Transferase</keyword>
<keyword evidence="8" id="KW-1185">Reference proteome</keyword>
<dbReference type="AlphaFoldDB" id="A0A4R6BDM1"/>
<dbReference type="GO" id="GO:0004659">
    <property type="term" value="F:prenyltransferase activity"/>
    <property type="evidence" value="ECO:0007669"/>
    <property type="project" value="InterPro"/>
</dbReference>
<dbReference type="GO" id="GO:0046872">
    <property type="term" value="F:metal ion binding"/>
    <property type="evidence" value="ECO:0007669"/>
    <property type="project" value="UniProtKB-KW"/>
</dbReference>
<protein>
    <submittedName>
        <fullName evidence="7">Heptaprenyl diphosphate synthase</fullName>
    </submittedName>
</protein>
<name>A0A4R6BDM1_9STAP</name>
<dbReference type="NCBIfam" id="NF045628">
    <property type="entry name" value="HxpDPsynlarge"/>
    <property type="match status" value="1"/>
</dbReference>
<evidence type="ECO:0000256" key="5">
    <source>
        <dbReference type="ARBA" id="ARBA00022842"/>
    </source>
</evidence>
<keyword evidence="5" id="KW-0460">Magnesium</keyword>
<evidence type="ECO:0000256" key="4">
    <source>
        <dbReference type="ARBA" id="ARBA00022723"/>
    </source>
</evidence>
<dbReference type="CDD" id="cd00685">
    <property type="entry name" value="Trans_IPPS_HT"/>
    <property type="match status" value="1"/>
</dbReference>
<sequence length="311" mass="35077">MLKGQIKEVEAIINDIVSRDESRINAASAHILSSGGKRIRPYFVLLSGSFGQNRHVELIKTAAALEIVHMASLVHDDYIDNSSKRRGKDAIHEVWDGQTSVQTGHYLLASALQLISDIDNTDFHQYFSDIILEVCYGEFDQLYDRYDSAVSLTEYLRRINRKTAVLIEASCKLGAMSTDTDAQTVFHLAKFGHFMGMSYQIIDDILDYTSSEEVLGKPVGSDIRNGHVTLPLMFAAEDAAVKKELNRLSAGQTDEYFNQLIDYVKKKGIEPASTVSRKYAEKAKFHLLQLPESDDRQQMEELLAKMTKRIF</sequence>
<dbReference type="OrthoDB" id="9805316at2"/>
<evidence type="ECO:0000256" key="6">
    <source>
        <dbReference type="RuleBase" id="RU004466"/>
    </source>
</evidence>
<dbReference type="InterPro" id="IPR000092">
    <property type="entry name" value="Polyprenyl_synt"/>
</dbReference>
<evidence type="ECO:0000256" key="1">
    <source>
        <dbReference type="ARBA" id="ARBA00001946"/>
    </source>
</evidence>
<dbReference type="GO" id="GO:0008299">
    <property type="term" value="P:isoprenoid biosynthetic process"/>
    <property type="evidence" value="ECO:0007669"/>
    <property type="project" value="InterPro"/>
</dbReference>
<dbReference type="SFLD" id="SFLDS00005">
    <property type="entry name" value="Isoprenoid_Synthase_Type_I"/>
    <property type="match status" value="1"/>
</dbReference>
<dbReference type="PROSITE" id="PS00723">
    <property type="entry name" value="POLYPRENYL_SYNTHASE_1"/>
    <property type="match status" value="1"/>
</dbReference>
<dbReference type="Pfam" id="PF00348">
    <property type="entry name" value="polyprenyl_synt"/>
    <property type="match status" value="1"/>
</dbReference>
<reference evidence="7 8" key="1">
    <citation type="submission" date="2019-01" db="EMBL/GenBank/DDBJ databases">
        <title>Draft genome sequences of the type strains of six Macrococcus species.</title>
        <authorList>
            <person name="Mazhar S."/>
            <person name="Altermann E."/>
            <person name="Hill C."/>
            <person name="Mcauliffe O."/>
        </authorList>
    </citation>
    <scope>NUCLEOTIDE SEQUENCE [LARGE SCALE GENOMIC DNA]</scope>
    <source>
        <strain evidence="7 8">CCM4811</strain>
    </source>
</reference>
<comment type="cofactor">
    <cofactor evidence="1">
        <name>Mg(2+)</name>
        <dbReference type="ChEBI" id="CHEBI:18420"/>
    </cofactor>
</comment>
<dbReference type="PROSITE" id="PS00444">
    <property type="entry name" value="POLYPRENYL_SYNTHASE_2"/>
    <property type="match status" value="1"/>
</dbReference>
<dbReference type="Proteomes" id="UP000295310">
    <property type="component" value="Unassembled WGS sequence"/>
</dbReference>
<comment type="caution">
    <text evidence="7">The sequence shown here is derived from an EMBL/GenBank/DDBJ whole genome shotgun (WGS) entry which is preliminary data.</text>
</comment>
<gene>
    <name evidence="7" type="ORF">ERX27_06050</name>
</gene>
<accession>A0A4R6BDM1</accession>
<keyword evidence="4" id="KW-0479">Metal-binding</keyword>
<evidence type="ECO:0000313" key="8">
    <source>
        <dbReference type="Proteomes" id="UP000295310"/>
    </source>
</evidence>
<dbReference type="SUPFAM" id="SSF48576">
    <property type="entry name" value="Terpenoid synthases"/>
    <property type="match status" value="1"/>
</dbReference>
<dbReference type="PANTHER" id="PTHR12001:SF69">
    <property type="entry name" value="ALL TRANS-POLYPRENYL-DIPHOSPHATE SYNTHASE PDSS1"/>
    <property type="match status" value="1"/>
</dbReference>
<proteinExistence type="inferred from homology"/>
<dbReference type="PANTHER" id="PTHR12001">
    <property type="entry name" value="GERANYLGERANYL PYROPHOSPHATE SYNTHASE"/>
    <property type="match status" value="1"/>
</dbReference>
<organism evidence="7 8">
    <name type="scientific">Macrococcus brunensis</name>
    <dbReference type="NCBI Taxonomy" id="198483"/>
    <lineage>
        <taxon>Bacteria</taxon>
        <taxon>Bacillati</taxon>
        <taxon>Bacillota</taxon>
        <taxon>Bacilli</taxon>
        <taxon>Bacillales</taxon>
        <taxon>Staphylococcaceae</taxon>
        <taxon>Macrococcus</taxon>
    </lineage>
</organism>
<dbReference type="EMBL" id="SCWA01000009">
    <property type="protein sequence ID" value="TDL97818.1"/>
    <property type="molecule type" value="Genomic_DNA"/>
</dbReference>